<dbReference type="EnsemblPlants" id="AET7Gv20501100.1">
    <property type="protein sequence ID" value="AET7Gv20501100.1"/>
    <property type="gene ID" value="AET7Gv20501100"/>
</dbReference>
<evidence type="ECO:0000313" key="1">
    <source>
        <dbReference type="EnsemblPlants" id="AET7Gv20501100.8"/>
    </source>
</evidence>
<dbReference type="EnsemblPlants" id="AET7Gv20501100.7">
    <property type="protein sequence ID" value="AET7Gv20501100.7"/>
    <property type="gene ID" value="AET7Gv20501100"/>
</dbReference>
<dbReference type="Proteomes" id="UP000015105">
    <property type="component" value="Chromosome 7D"/>
</dbReference>
<dbReference type="Gramene" id="AET7Gv20501100.17">
    <property type="protein sequence ID" value="AET7Gv20501100.17"/>
    <property type="gene ID" value="AET7Gv20501100"/>
</dbReference>
<name>A0A453R8V2_AEGTS</name>
<dbReference type="Gramene" id="AET7Gv20501100.9">
    <property type="protein sequence ID" value="AET7Gv20501100.9"/>
    <property type="gene ID" value="AET7Gv20501100"/>
</dbReference>
<dbReference type="EnsemblPlants" id="AET7Gv20501100.18">
    <property type="protein sequence ID" value="AET7Gv20501100.18"/>
    <property type="gene ID" value="AET7Gv20501100"/>
</dbReference>
<dbReference type="Gramene" id="AET7Gv20501100.3">
    <property type="protein sequence ID" value="AET7Gv20501100.3"/>
    <property type="gene ID" value="AET7Gv20501100"/>
</dbReference>
<dbReference type="Gramene" id="AET7Gv20501100.13">
    <property type="protein sequence ID" value="AET7Gv20501100.13"/>
    <property type="gene ID" value="AET7Gv20501100"/>
</dbReference>
<proteinExistence type="predicted"/>
<reference evidence="1" key="3">
    <citation type="journal article" date="2017" name="Nature">
        <title>Genome sequence of the progenitor of the wheat D genome Aegilops tauschii.</title>
        <authorList>
            <person name="Luo M.C."/>
            <person name="Gu Y.Q."/>
            <person name="Puiu D."/>
            <person name="Wang H."/>
            <person name="Twardziok S.O."/>
            <person name="Deal K.R."/>
            <person name="Huo N."/>
            <person name="Zhu T."/>
            <person name="Wang L."/>
            <person name="Wang Y."/>
            <person name="McGuire P.E."/>
            <person name="Liu S."/>
            <person name="Long H."/>
            <person name="Ramasamy R.K."/>
            <person name="Rodriguez J.C."/>
            <person name="Van S.L."/>
            <person name="Yuan L."/>
            <person name="Wang Z."/>
            <person name="Xia Z."/>
            <person name="Xiao L."/>
            <person name="Anderson O.D."/>
            <person name="Ouyang S."/>
            <person name="Liang Y."/>
            <person name="Zimin A.V."/>
            <person name="Pertea G."/>
            <person name="Qi P."/>
            <person name="Bennetzen J.L."/>
            <person name="Dai X."/>
            <person name="Dawson M.W."/>
            <person name="Muller H.G."/>
            <person name="Kugler K."/>
            <person name="Rivarola-Duarte L."/>
            <person name="Spannagl M."/>
            <person name="Mayer K.F.X."/>
            <person name="Lu F.H."/>
            <person name="Bevan M.W."/>
            <person name="Leroy P."/>
            <person name="Li P."/>
            <person name="You F.M."/>
            <person name="Sun Q."/>
            <person name="Liu Z."/>
            <person name="Lyons E."/>
            <person name="Wicker T."/>
            <person name="Salzberg S.L."/>
            <person name="Devos K.M."/>
            <person name="Dvorak J."/>
        </authorList>
    </citation>
    <scope>NUCLEOTIDE SEQUENCE [LARGE SCALE GENOMIC DNA]</scope>
    <source>
        <strain evidence="1">cv. AL8/78</strain>
    </source>
</reference>
<dbReference type="Gramene" id="AET7Gv20501100.4">
    <property type="protein sequence ID" value="AET7Gv20501100.4"/>
    <property type="gene ID" value="AET7Gv20501100"/>
</dbReference>
<dbReference type="EnsemblPlants" id="AET7Gv20501100.6">
    <property type="protein sequence ID" value="AET7Gv20501100.6"/>
    <property type="gene ID" value="AET7Gv20501100"/>
</dbReference>
<accession>A0A453R8V2</accession>
<dbReference type="EnsemblPlants" id="AET7Gv20501100.8">
    <property type="protein sequence ID" value="AET7Gv20501100.8"/>
    <property type="gene ID" value="AET7Gv20501100"/>
</dbReference>
<evidence type="ECO:0000313" key="2">
    <source>
        <dbReference type="Proteomes" id="UP000015105"/>
    </source>
</evidence>
<dbReference type="EnsemblPlants" id="AET7Gv20501100.12">
    <property type="protein sequence ID" value="AET7Gv20501100.12"/>
    <property type="gene ID" value="AET7Gv20501100"/>
</dbReference>
<reference evidence="2" key="1">
    <citation type="journal article" date="2014" name="Science">
        <title>Ancient hybridizations among the ancestral genomes of bread wheat.</title>
        <authorList>
            <consortium name="International Wheat Genome Sequencing Consortium,"/>
            <person name="Marcussen T."/>
            <person name="Sandve S.R."/>
            <person name="Heier L."/>
            <person name="Spannagl M."/>
            <person name="Pfeifer M."/>
            <person name="Jakobsen K.S."/>
            <person name="Wulff B.B."/>
            <person name="Steuernagel B."/>
            <person name="Mayer K.F."/>
            <person name="Olsen O.A."/>
        </authorList>
    </citation>
    <scope>NUCLEOTIDE SEQUENCE [LARGE SCALE GENOMIC DNA]</scope>
    <source>
        <strain evidence="2">cv. AL8/78</strain>
    </source>
</reference>
<keyword evidence="2" id="KW-1185">Reference proteome</keyword>
<dbReference type="EnsemblPlants" id="AET7Gv20501100.17">
    <property type="protein sequence ID" value="AET7Gv20501100.17"/>
    <property type="gene ID" value="AET7Gv20501100"/>
</dbReference>
<dbReference type="EnsemblPlants" id="AET7Gv20501100.4">
    <property type="protein sequence ID" value="AET7Gv20501100.4"/>
    <property type="gene ID" value="AET7Gv20501100"/>
</dbReference>
<organism evidence="1 2">
    <name type="scientific">Aegilops tauschii subsp. strangulata</name>
    <name type="common">Goatgrass</name>
    <dbReference type="NCBI Taxonomy" id="200361"/>
    <lineage>
        <taxon>Eukaryota</taxon>
        <taxon>Viridiplantae</taxon>
        <taxon>Streptophyta</taxon>
        <taxon>Embryophyta</taxon>
        <taxon>Tracheophyta</taxon>
        <taxon>Spermatophyta</taxon>
        <taxon>Magnoliopsida</taxon>
        <taxon>Liliopsida</taxon>
        <taxon>Poales</taxon>
        <taxon>Poaceae</taxon>
        <taxon>BOP clade</taxon>
        <taxon>Pooideae</taxon>
        <taxon>Triticodae</taxon>
        <taxon>Triticeae</taxon>
        <taxon>Triticinae</taxon>
        <taxon>Aegilops</taxon>
    </lineage>
</organism>
<dbReference type="Gramene" id="AET7Gv20501100.15">
    <property type="protein sequence ID" value="AET7Gv20501100.15"/>
    <property type="gene ID" value="AET7Gv20501100"/>
</dbReference>
<sequence length="109" mass="12764">MRSETSYTILSSLNFQSSFSAQMRPQHSLDLQLFLKFFLGLHHRLLLLVAYYMQNAEPKHAHWSAKVDIGRHNMIWSPTMTEILSWSHSTMQRHTMYAIIIWGLPKSST</sequence>
<dbReference type="Gramene" id="AET7Gv20501100.12">
    <property type="protein sequence ID" value="AET7Gv20501100.12"/>
    <property type="gene ID" value="AET7Gv20501100"/>
</dbReference>
<dbReference type="Gramene" id="AET7Gv20501100.6">
    <property type="protein sequence ID" value="AET7Gv20501100.6"/>
    <property type="gene ID" value="AET7Gv20501100"/>
</dbReference>
<dbReference type="EnsemblPlants" id="AET7Gv20501100.9">
    <property type="protein sequence ID" value="AET7Gv20501100.9"/>
    <property type="gene ID" value="AET7Gv20501100"/>
</dbReference>
<dbReference type="EnsemblPlants" id="AET7Gv20501100.10">
    <property type="protein sequence ID" value="AET7Gv20501100.10"/>
    <property type="gene ID" value="AET7Gv20501100"/>
</dbReference>
<reference evidence="2" key="2">
    <citation type="journal article" date="2017" name="Nat. Plants">
        <title>The Aegilops tauschii genome reveals multiple impacts of transposons.</title>
        <authorList>
            <person name="Zhao G."/>
            <person name="Zou C."/>
            <person name="Li K."/>
            <person name="Wang K."/>
            <person name="Li T."/>
            <person name="Gao L."/>
            <person name="Zhang X."/>
            <person name="Wang H."/>
            <person name="Yang Z."/>
            <person name="Liu X."/>
            <person name="Jiang W."/>
            <person name="Mao L."/>
            <person name="Kong X."/>
            <person name="Jiao Y."/>
            <person name="Jia J."/>
        </authorList>
    </citation>
    <scope>NUCLEOTIDE SEQUENCE [LARGE SCALE GENOMIC DNA]</scope>
    <source>
        <strain evidence="2">cv. AL8/78</strain>
    </source>
</reference>
<reference evidence="1" key="5">
    <citation type="journal article" date="2021" name="G3 (Bethesda)">
        <title>Aegilops tauschii genome assembly Aet v5.0 features greater sequence contiguity and improved annotation.</title>
        <authorList>
            <person name="Wang L."/>
            <person name="Zhu T."/>
            <person name="Rodriguez J.C."/>
            <person name="Deal K.R."/>
            <person name="Dubcovsky J."/>
            <person name="McGuire P.E."/>
            <person name="Lux T."/>
            <person name="Spannagl M."/>
            <person name="Mayer K.F.X."/>
            <person name="Baldrich P."/>
            <person name="Meyers B.C."/>
            <person name="Huo N."/>
            <person name="Gu Y.Q."/>
            <person name="Zhou H."/>
            <person name="Devos K.M."/>
            <person name="Bennetzen J.L."/>
            <person name="Unver T."/>
            <person name="Budak H."/>
            <person name="Gulick P.J."/>
            <person name="Galiba G."/>
            <person name="Kalapos B."/>
            <person name="Nelson D.R."/>
            <person name="Li P."/>
            <person name="You F.M."/>
            <person name="Luo M.C."/>
            <person name="Dvorak J."/>
        </authorList>
    </citation>
    <scope>NUCLEOTIDE SEQUENCE [LARGE SCALE GENOMIC DNA]</scope>
    <source>
        <strain evidence="1">cv. AL8/78</strain>
    </source>
</reference>
<dbReference type="EnsemblPlants" id="AET7Gv20501100.3">
    <property type="protein sequence ID" value="AET7Gv20501100.3"/>
    <property type="gene ID" value="AET7Gv20501100"/>
</dbReference>
<dbReference type="EnsemblPlants" id="AET7Gv20501100.2">
    <property type="protein sequence ID" value="AET7Gv20501100.2"/>
    <property type="gene ID" value="AET7Gv20501100"/>
</dbReference>
<dbReference type="Gramene" id="AET7Gv20501100.14">
    <property type="protein sequence ID" value="AET7Gv20501100.14"/>
    <property type="gene ID" value="AET7Gv20501100"/>
</dbReference>
<dbReference type="AlphaFoldDB" id="A0A453R8V2"/>
<dbReference type="EnsemblPlants" id="AET7Gv20501100.15">
    <property type="protein sequence ID" value="AET7Gv20501100.15"/>
    <property type="gene ID" value="AET7Gv20501100"/>
</dbReference>
<dbReference type="EnsemblPlants" id="AET7Gv20501100.19">
    <property type="protein sequence ID" value="AET7Gv20501100.19"/>
    <property type="gene ID" value="AET7Gv20501100"/>
</dbReference>
<dbReference type="EnsemblPlants" id="AET7Gv20501100.5">
    <property type="protein sequence ID" value="AET7Gv20501100.5"/>
    <property type="gene ID" value="AET7Gv20501100"/>
</dbReference>
<dbReference type="EnsemblPlants" id="AET7Gv20501100.13">
    <property type="protein sequence ID" value="AET7Gv20501100.13"/>
    <property type="gene ID" value="AET7Gv20501100"/>
</dbReference>
<dbReference type="EnsemblPlants" id="AET7Gv20501100.11">
    <property type="protein sequence ID" value="AET7Gv20501100.11"/>
    <property type="gene ID" value="AET7Gv20501100"/>
</dbReference>
<protein>
    <submittedName>
        <fullName evidence="1">Uncharacterized protein</fullName>
    </submittedName>
</protein>
<dbReference type="Gramene" id="AET7Gv20501100.8">
    <property type="protein sequence ID" value="AET7Gv20501100.8"/>
    <property type="gene ID" value="AET7Gv20501100"/>
</dbReference>
<dbReference type="Gramene" id="AET7Gv20501100.19">
    <property type="protein sequence ID" value="AET7Gv20501100.19"/>
    <property type="gene ID" value="AET7Gv20501100"/>
</dbReference>
<dbReference type="Gramene" id="AET7Gv20501100.2">
    <property type="protein sequence ID" value="AET7Gv20501100.2"/>
    <property type="gene ID" value="AET7Gv20501100"/>
</dbReference>
<dbReference type="Gramene" id="AET7Gv20501100.7">
    <property type="protein sequence ID" value="AET7Gv20501100.7"/>
    <property type="gene ID" value="AET7Gv20501100"/>
</dbReference>
<dbReference type="EnsemblPlants" id="AET7Gv20501100.14">
    <property type="protein sequence ID" value="AET7Gv20501100.14"/>
    <property type="gene ID" value="AET7Gv20501100"/>
</dbReference>
<dbReference type="Gramene" id="AET7Gv20501100.5">
    <property type="protein sequence ID" value="AET7Gv20501100.5"/>
    <property type="gene ID" value="AET7Gv20501100"/>
</dbReference>
<dbReference type="Gramene" id="AET7Gv20501100.11">
    <property type="protein sequence ID" value="AET7Gv20501100.11"/>
    <property type="gene ID" value="AET7Gv20501100"/>
</dbReference>
<reference evidence="1" key="4">
    <citation type="submission" date="2019-03" db="UniProtKB">
        <authorList>
            <consortium name="EnsemblPlants"/>
        </authorList>
    </citation>
    <scope>IDENTIFICATION</scope>
</reference>
<dbReference type="Gramene" id="AET7Gv20501100.1">
    <property type="protein sequence ID" value="AET7Gv20501100.1"/>
    <property type="gene ID" value="AET7Gv20501100"/>
</dbReference>
<dbReference type="Gramene" id="AET7Gv20501100.10">
    <property type="protein sequence ID" value="AET7Gv20501100.10"/>
    <property type="gene ID" value="AET7Gv20501100"/>
</dbReference>
<dbReference type="Gramene" id="AET7Gv20501100.18">
    <property type="protein sequence ID" value="AET7Gv20501100.18"/>
    <property type="gene ID" value="AET7Gv20501100"/>
</dbReference>